<name>A0A7J7JQF8_BUGNE</name>
<evidence type="ECO:0000313" key="9">
    <source>
        <dbReference type="EMBL" id="KAF6027911.1"/>
    </source>
</evidence>
<evidence type="ECO:0000256" key="4">
    <source>
        <dbReference type="ARBA" id="ARBA00022723"/>
    </source>
</evidence>
<dbReference type="Gene3D" id="1.10.630.10">
    <property type="entry name" value="Cytochrome P450"/>
    <property type="match status" value="1"/>
</dbReference>
<dbReference type="PANTHER" id="PTHR24302">
    <property type="entry name" value="CYTOCHROME P450 FAMILY 3"/>
    <property type="match status" value="1"/>
</dbReference>
<keyword evidence="8" id="KW-0812">Transmembrane</keyword>
<dbReference type="PRINTS" id="PR00464">
    <property type="entry name" value="EP450II"/>
</dbReference>
<reference evidence="9" key="1">
    <citation type="submission" date="2020-06" db="EMBL/GenBank/DDBJ databases">
        <title>Draft genome of Bugula neritina, a colonial animal packing powerful symbionts and potential medicines.</title>
        <authorList>
            <person name="Rayko M."/>
        </authorList>
    </citation>
    <scope>NUCLEOTIDE SEQUENCE [LARGE SCALE GENOMIC DNA]</scope>
    <source>
        <strain evidence="9">Kwan_BN1</strain>
    </source>
</reference>
<dbReference type="InterPro" id="IPR050705">
    <property type="entry name" value="Cytochrome_P450_3A"/>
</dbReference>
<dbReference type="GO" id="GO:0005506">
    <property type="term" value="F:iron ion binding"/>
    <property type="evidence" value="ECO:0007669"/>
    <property type="project" value="InterPro"/>
</dbReference>
<evidence type="ECO:0000256" key="8">
    <source>
        <dbReference type="SAM" id="Phobius"/>
    </source>
</evidence>
<evidence type="ECO:0000256" key="2">
    <source>
        <dbReference type="ARBA" id="ARBA00010617"/>
    </source>
</evidence>
<keyword evidence="8" id="KW-1133">Transmembrane helix</keyword>
<dbReference type="InterPro" id="IPR036396">
    <property type="entry name" value="Cyt_P450_sf"/>
</dbReference>
<dbReference type="OrthoDB" id="2789670at2759"/>
<keyword evidence="7" id="KW-0503">Monooxygenase</keyword>
<dbReference type="SUPFAM" id="SSF48264">
    <property type="entry name" value="Cytochrome P450"/>
    <property type="match status" value="1"/>
</dbReference>
<evidence type="ECO:0000256" key="5">
    <source>
        <dbReference type="ARBA" id="ARBA00023002"/>
    </source>
</evidence>
<dbReference type="InterPro" id="IPR002402">
    <property type="entry name" value="Cyt_P450_E_grp-II"/>
</dbReference>
<evidence type="ECO:0000256" key="1">
    <source>
        <dbReference type="ARBA" id="ARBA00001971"/>
    </source>
</evidence>
<accession>A0A7J7JQF8</accession>
<keyword evidence="3" id="KW-0349">Heme</keyword>
<comment type="cofactor">
    <cofactor evidence="1">
        <name>heme</name>
        <dbReference type="ChEBI" id="CHEBI:30413"/>
    </cofactor>
</comment>
<dbReference type="EMBL" id="VXIV02002007">
    <property type="protein sequence ID" value="KAF6027911.1"/>
    <property type="molecule type" value="Genomic_DNA"/>
</dbReference>
<feature type="transmembrane region" description="Helical" evidence="8">
    <location>
        <begin position="6"/>
        <end position="26"/>
    </location>
</feature>
<evidence type="ECO:0000256" key="6">
    <source>
        <dbReference type="ARBA" id="ARBA00023004"/>
    </source>
</evidence>
<keyword evidence="5" id="KW-0560">Oxidoreductase</keyword>
<dbReference type="Proteomes" id="UP000593567">
    <property type="component" value="Unassembled WGS sequence"/>
</dbReference>
<keyword evidence="6" id="KW-0408">Iron</keyword>
<dbReference type="GO" id="GO:0020037">
    <property type="term" value="F:heme binding"/>
    <property type="evidence" value="ECO:0007669"/>
    <property type="project" value="InterPro"/>
</dbReference>
<evidence type="ECO:0000256" key="7">
    <source>
        <dbReference type="ARBA" id="ARBA00023033"/>
    </source>
</evidence>
<protein>
    <submittedName>
        <fullName evidence="9">CYP3A4</fullName>
    </submittedName>
</protein>
<dbReference type="InterPro" id="IPR001128">
    <property type="entry name" value="Cyt_P450"/>
</dbReference>
<evidence type="ECO:0000313" key="10">
    <source>
        <dbReference type="Proteomes" id="UP000593567"/>
    </source>
</evidence>
<sequence length="333" mass="38362">MEILGLEVPLWLSLTTILLSLLYWYGTSTFNTFKKMGVPYQPAYIPFVGHMIELMTTSVPRLHEKYLKEFPGKVFGMFQGRTPVLDVADAEFVKEVTIKEFSSFMNRRTLIDEDSITANHVGAITSDHWKHIRTLLTPTFTSGKLKQMYPVIQRCSQRFVKHLKSTEAAPIVIKDYASGYTMDVIASTAFGLDVDVQETTDHEFIYHAKKFFGIPVDDRIITRIKSFFNILNIFLLPKFIKNFLGLFFDMSFAGLETTNYLEGLTHAVLDQSKDQIEKRKDFISMCADKVVDLGEVNKDSIRMTEGKTWTTQGLLTRKCQLHYNYKHNKTITW</sequence>
<dbReference type="GO" id="GO:0008395">
    <property type="term" value="F:steroid hydroxylase activity"/>
    <property type="evidence" value="ECO:0007669"/>
    <property type="project" value="TreeGrafter"/>
</dbReference>
<proteinExistence type="inferred from homology"/>
<evidence type="ECO:0000256" key="3">
    <source>
        <dbReference type="ARBA" id="ARBA00022617"/>
    </source>
</evidence>
<keyword evidence="4" id="KW-0479">Metal-binding</keyword>
<keyword evidence="8" id="KW-0472">Membrane</keyword>
<comment type="similarity">
    <text evidence="2">Belongs to the cytochrome P450 family.</text>
</comment>
<organism evidence="9 10">
    <name type="scientific">Bugula neritina</name>
    <name type="common">Brown bryozoan</name>
    <name type="synonym">Sertularia neritina</name>
    <dbReference type="NCBI Taxonomy" id="10212"/>
    <lineage>
        <taxon>Eukaryota</taxon>
        <taxon>Metazoa</taxon>
        <taxon>Spiralia</taxon>
        <taxon>Lophotrochozoa</taxon>
        <taxon>Bryozoa</taxon>
        <taxon>Gymnolaemata</taxon>
        <taxon>Cheilostomatida</taxon>
        <taxon>Flustrina</taxon>
        <taxon>Buguloidea</taxon>
        <taxon>Bugulidae</taxon>
        <taxon>Bugula</taxon>
    </lineage>
</organism>
<comment type="caution">
    <text evidence="9">The sequence shown here is derived from an EMBL/GenBank/DDBJ whole genome shotgun (WGS) entry which is preliminary data.</text>
</comment>
<dbReference type="PANTHER" id="PTHR24302:SF15">
    <property type="entry name" value="FATTY-ACID PEROXYGENASE"/>
    <property type="match status" value="1"/>
</dbReference>
<gene>
    <name evidence="9" type="ORF">EB796_013782</name>
</gene>
<dbReference type="Pfam" id="PF00067">
    <property type="entry name" value="p450"/>
    <property type="match status" value="1"/>
</dbReference>
<keyword evidence="10" id="KW-1185">Reference proteome</keyword>
<dbReference type="GO" id="GO:0016705">
    <property type="term" value="F:oxidoreductase activity, acting on paired donors, with incorporation or reduction of molecular oxygen"/>
    <property type="evidence" value="ECO:0007669"/>
    <property type="project" value="InterPro"/>
</dbReference>
<dbReference type="AlphaFoldDB" id="A0A7J7JQF8"/>